<gene>
    <name evidence="3" type="ORF">BAU17_02335</name>
</gene>
<accession>A0ABQ6YXD6</accession>
<reference evidence="3 4" key="1">
    <citation type="submission" date="2016-06" db="EMBL/GenBank/DDBJ databases">
        <title>Four novel species of enterococci isolated from chicken manure.</title>
        <authorList>
            <person name="Van Tyne D."/>
        </authorList>
    </citation>
    <scope>NUCLEOTIDE SEQUENCE [LARGE SCALE GENOMIC DNA]</scope>
    <source>
        <strain evidence="3 4">CU12B</strain>
    </source>
</reference>
<feature type="domain" description="Purine catabolism PurC-like" evidence="1">
    <location>
        <begin position="6"/>
        <end position="124"/>
    </location>
</feature>
<evidence type="ECO:0000313" key="3">
    <source>
        <dbReference type="EMBL" id="KAF1302547.1"/>
    </source>
</evidence>
<proteinExistence type="predicted"/>
<dbReference type="InterPro" id="IPR025736">
    <property type="entry name" value="PucR_C-HTH_dom"/>
</dbReference>
<name>A0ABQ6YXD6_9ENTE</name>
<dbReference type="PANTHER" id="PTHR33744:SF1">
    <property type="entry name" value="DNA-BINDING TRANSCRIPTIONAL ACTIVATOR ADER"/>
    <property type="match status" value="1"/>
</dbReference>
<organism evidence="3 4">
    <name type="scientific">Candidatus Enterococcus willemsii</name>
    <dbReference type="NCBI Taxonomy" id="1857215"/>
    <lineage>
        <taxon>Bacteria</taxon>
        <taxon>Bacillati</taxon>
        <taxon>Bacillota</taxon>
        <taxon>Bacilli</taxon>
        <taxon>Lactobacillales</taxon>
        <taxon>Enterococcaceae</taxon>
        <taxon>Enterococcus</taxon>
    </lineage>
</organism>
<dbReference type="InterPro" id="IPR012914">
    <property type="entry name" value="PucR_dom"/>
</dbReference>
<dbReference type="InterPro" id="IPR042070">
    <property type="entry name" value="PucR_C-HTH_sf"/>
</dbReference>
<sequence>MKTLIDLLTIPRFTNLTLLTNSADATNEIESVEITETPDIAHYIPEKTFILTTAMSYKDNQQELLTLIDSLKEKQAAGLGIKVGRFIEAIDSDVVTYANQKKLPIVQIPSTIPLGSLLHQLLNLLRYTKTEQLSYALDIQKEFSDMLVNDVSYERFIDSFGELVNAPVILLDPCKKIMAYSKHFSKITASANYYVSQLLQRSFSWFQKKEHSLLIKDSDNKKLQVAYYPVESNSYFPHYLMILNPEQIPYPVSDFAIDQAKLVLSFMLYKNQKIQESLDHLKTDFLTRMIEYQQSSSPKERDWLDLGINYGLVKARHYRIIYIAIHNYESKKIRYQEEESQIAFQWLQESLTPQIKDMSLFKIKNTNHFALLIQHKLDNVEDILLKNMNELKATIGIQLVFGIGNVYDNIQQVAKSFIEAEHAYNGLLTTSLTLEKPIAYYQPRGMRNLFEKMNMTDIHYFCESTLKELAYPSEDAFIELRKTLKYYLDCQCEITQTAKALFVHRNTIKYRIERCSQLLGKDIHDSVTSLDIRLALELSEETLEQ</sequence>
<dbReference type="PANTHER" id="PTHR33744">
    <property type="entry name" value="CARBOHYDRATE DIACID REGULATOR"/>
    <property type="match status" value="1"/>
</dbReference>
<dbReference type="RefSeq" id="WP_161902721.1">
    <property type="nucleotide sequence ID" value="NZ_MAEL01000049.1"/>
</dbReference>
<keyword evidence="4" id="KW-1185">Reference proteome</keyword>
<evidence type="ECO:0000259" key="2">
    <source>
        <dbReference type="Pfam" id="PF13556"/>
    </source>
</evidence>
<dbReference type="EMBL" id="MAEL01000049">
    <property type="protein sequence ID" value="KAF1302547.1"/>
    <property type="molecule type" value="Genomic_DNA"/>
</dbReference>
<dbReference type="InterPro" id="IPR051448">
    <property type="entry name" value="CdaR-like_regulators"/>
</dbReference>
<protein>
    <submittedName>
        <fullName evidence="3">Transcriptional regulator</fullName>
    </submittedName>
</protein>
<dbReference type="Proteomes" id="UP000782705">
    <property type="component" value="Unassembled WGS sequence"/>
</dbReference>
<evidence type="ECO:0000313" key="4">
    <source>
        <dbReference type="Proteomes" id="UP000782705"/>
    </source>
</evidence>
<feature type="domain" description="PucR C-terminal helix-turn-helix" evidence="2">
    <location>
        <begin position="480"/>
        <end position="537"/>
    </location>
</feature>
<evidence type="ECO:0000259" key="1">
    <source>
        <dbReference type="Pfam" id="PF07905"/>
    </source>
</evidence>
<dbReference type="Pfam" id="PF13556">
    <property type="entry name" value="HTH_30"/>
    <property type="match status" value="1"/>
</dbReference>
<dbReference type="Gene3D" id="1.10.10.2840">
    <property type="entry name" value="PucR C-terminal helix-turn-helix domain"/>
    <property type="match status" value="1"/>
</dbReference>
<dbReference type="Pfam" id="PF07905">
    <property type="entry name" value="PucR"/>
    <property type="match status" value="1"/>
</dbReference>
<comment type="caution">
    <text evidence="3">The sequence shown here is derived from an EMBL/GenBank/DDBJ whole genome shotgun (WGS) entry which is preliminary data.</text>
</comment>